<dbReference type="RefSeq" id="WP_267621723.1">
    <property type="nucleotide sequence ID" value="NZ_JAODIW010000006.1"/>
</dbReference>
<evidence type="ECO:0000313" key="4">
    <source>
        <dbReference type="Proteomes" id="UP001595921"/>
    </source>
</evidence>
<dbReference type="InterPro" id="IPR006016">
    <property type="entry name" value="UspA"/>
</dbReference>
<dbReference type="SUPFAM" id="SSF52402">
    <property type="entry name" value="Adenine nucleotide alpha hydrolases-like"/>
    <property type="match status" value="2"/>
</dbReference>
<name>A0ABD5PFI4_9EURY</name>
<dbReference type="InterPro" id="IPR014729">
    <property type="entry name" value="Rossmann-like_a/b/a_fold"/>
</dbReference>
<keyword evidence="4" id="KW-1185">Reference proteome</keyword>
<gene>
    <name evidence="3" type="ORF">ACFO0N_16140</name>
</gene>
<reference evidence="3 4" key="1">
    <citation type="journal article" date="2019" name="Int. J. Syst. Evol. Microbiol.">
        <title>The Global Catalogue of Microorganisms (GCM) 10K type strain sequencing project: providing services to taxonomists for standard genome sequencing and annotation.</title>
        <authorList>
            <consortium name="The Broad Institute Genomics Platform"/>
            <consortium name="The Broad Institute Genome Sequencing Center for Infectious Disease"/>
            <person name="Wu L."/>
            <person name="Ma J."/>
        </authorList>
    </citation>
    <scope>NUCLEOTIDE SEQUENCE [LARGE SCALE GENOMIC DNA]</scope>
    <source>
        <strain evidence="3 4">CGMCC 1.12553</strain>
    </source>
</reference>
<dbReference type="InterPro" id="IPR006015">
    <property type="entry name" value="Universal_stress_UspA"/>
</dbReference>
<evidence type="ECO:0000259" key="2">
    <source>
        <dbReference type="Pfam" id="PF00582"/>
    </source>
</evidence>
<feature type="domain" description="UspA" evidence="2">
    <location>
        <begin position="165"/>
        <end position="301"/>
    </location>
</feature>
<feature type="domain" description="UspA" evidence="2">
    <location>
        <begin position="1"/>
        <end position="141"/>
    </location>
</feature>
<organism evidence="3 4">
    <name type="scientific">Halobium salinum</name>
    <dbReference type="NCBI Taxonomy" id="1364940"/>
    <lineage>
        <taxon>Archaea</taxon>
        <taxon>Methanobacteriati</taxon>
        <taxon>Methanobacteriota</taxon>
        <taxon>Stenosarchaea group</taxon>
        <taxon>Halobacteria</taxon>
        <taxon>Halobacteriales</taxon>
        <taxon>Haloferacaceae</taxon>
        <taxon>Halobium</taxon>
    </lineage>
</organism>
<dbReference type="PANTHER" id="PTHR46268:SF6">
    <property type="entry name" value="UNIVERSAL STRESS PROTEIN UP12"/>
    <property type="match status" value="1"/>
</dbReference>
<dbReference type="CDD" id="cd00293">
    <property type="entry name" value="USP-like"/>
    <property type="match status" value="2"/>
</dbReference>
<dbReference type="Gene3D" id="3.40.50.620">
    <property type="entry name" value="HUPs"/>
    <property type="match status" value="2"/>
</dbReference>
<proteinExistence type="inferred from homology"/>
<dbReference type="PRINTS" id="PR01438">
    <property type="entry name" value="UNVRSLSTRESS"/>
</dbReference>
<comment type="similarity">
    <text evidence="1">Belongs to the universal stress protein A family.</text>
</comment>
<dbReference type="EMBL" id="JBHSDS010000008">
    <property type="protein sequence ID" value="MFC4359474.1"/>
    <property type="molecule type" value="Genomic_DNA"/>
</dbReference>
<protein>
    <submittedName>
        <fullName evidence="3">Universal stress protein</fullName>
    </submittedName>
</protein>
<accession>A0ABD5PFI4</accession>
<dbReference type="PANTHER" id="PTHR46268">
    <property type="entry name" value="STRESS RESPONSE PROTEIN NHAX"/>
    <property type="match status" value="1"/>
</dbReference>
<sequence>MYDRIMVATDGSEVADAAVDAAVALAKRVDADLHAVHVLELGDLPPSAEEGEVEERRRRGEEAVAAVGERAEAAGLEPTTALLDGGDPVPVHRSLLDYADEHGVDCIVMGTQGHTGWERFVLGSVAERTLRESPVPVLTVHEDTPFGPAPAAGSTWEGYPGATLDRLLVPVDGSDGSAAAVDHAIDVANATGADLHLLHVVDVSVAATGNAGLVLKRLEEAGERVLGEAVAKAKDAGLSEDRVGTSIVRGAPYQSIVDYASDHEVDCIVMGTHGRTGLKRYLLGSVTERTVRLADRPVLSVGAPLDGE</sequence>
<comment type="caution">
    <text evidence="3">The sequence shown here is derived from an EMBL/GenBank/DDBJ whole genome shotgun (WGS) entry which is preliminary data.</text>
</comment>
<dbReference type="Pfam" id="PF00582">
    <property type="entry name" value="Usp"/>
    <property type="match status" value="2"/>
</dbReference>
<evidence type="ECO:0000313" key="3">
    <source>
        <dbReference type="EMBL" id="MFC4359474.1"/>
    </source>
</evidence>
<dbReference type="AlphaFoldDB" id="A0ABD5PFI4"/>
<dbReference type="Proteomes" id="UP001595921">
    <property type="component" value="Unassembled WGS sequence"/>
</dbReference>
<evidence type="ECO:0000256" key="1">
    <source>
        <dbReference type="ARBA" id="ARBA00008791"/>
    </source>
</evidence>